<keyword evidence="9 20" id="KW-0720">Serine protease</keyword>
<dbReference type="OrthoDB" id="5979691at2759"/>
<dbReference type="InterPro" id="IPR001254">
    <property type="entry name" value="Trypsin_dom"/>
</dbReference>
<dbReference type="GO" id="GO:0004252">
    <property type="term" value="F:serine-type endopeptidase activity"/>
    <property type="evidence" value="ECO:0007669"/>
    <property type="project" value="UniProtKB-EC"/>
</dbReference>
<dbReference type="EC" id="3.4.21.69" evidence="15"/>
<proteinExistence type="predicted"/>
<evidence type="ECO:0000259" key="22">
    <source>
        <dbReference type="PROSITE" id="PS50240"/>
    </source>
</evidence>
<dbReference type="PROSITE" id="PS50240">
    <property type="entry name" value="TRYPSIN_DOM"/>
    <property type="match status" value="1"/>
</dbReference>
<dbReference type="PANTHER" id="PTHR24264:SF65">
    <property type="entry name" value="SRCR DOMAIN-CONTAINING PROTEIN"/>
    <property type="match status" value="1"/>
</dbReference>
<keyword evidence="5 20" id="KW-0645">Protease</keyword>
<dbReference type="PROSITE" id="PS00135">
    <property type="entry name" value="TRYPSIN_SER"/>
    <property type="match status" value="1"/>
</dbReference>
<evidence type="ECO:0000256" key="8">
    <source>
        <dbReference type="ARBA" id="ARBA00022824"/>
    </source>
</evidence>
<dbReference type="GO" id="GO:0005794">
    <property type="term" value="C:Golgi apparatus"/>
    <property type="evidence" value="ECO:0007669"/>
    <property type="project" value="UniProtKB-SubCell"/>
</dbReference>
<evidence type="ECO:0000256" key="12">
    <source>
        <dbReference type="ARBA" id="ARBA00023180"/>
    </source>
</evidence>
<dbReference type="InterPro" id="IPR050127">
    <property type="entry name" value="Serine_Proteases_S1"/>
</dbReference>
<dbReference type="PROSITE" id="PS00134">
    <property type="entry name" value="TRYPSIN_HIS"/>
    <property type="match status" value="1"/>
</dbReference>
<evidence type="ECO:0000256" key="2">
    <source>
        <dbReference type="ARBA" id="ARBA00004555"/>
    </source>
</evidence>
<protein>
    <recommendedName>
        <fullName evidence="16">Vitamin K-dependent protein C</fullName>
        <ecNumber evidence="15">3.4.21.69</ecNumber>
    </recommendedName>
    <alternativeName>
        <fullName evidence="19">Anticoagulant protein C</fullName>
    </alternativeName>
    <alternativeName>
        <fullName evidence="17">Autoprothrombin IIA</fullName>
    </alternativeName>
    <alternativeName>
        <fullName evidence="18">Blood coagulation factor XIV</fullName>
    </alternativeName>
</protein>
<dbReference type="AlphaFoldDB" id="A0A8J2J9X1"/>
<keyword evidence="4" id="KW-0964">Secreted</keyword>
<evidence type="ECO:0000256" key="10">
    <source>
        <dbReference type="ARBA" id="ARBA00023034"/>
    </source>
</evidence>
<comment type="caution">
    <text evidence="23">The sequence shown here is derived from an EMBL/GenBank/DDBJ whole genome shotgun (WGS) entry which is preliminary data.</text>
</comment>
<feature type="domain" description="Peptidase S1" evidence="22">
    <location>
        <begin position="1"/>
        <end position="213"/>
    </location>
</feature>
<dbReference type="CDD" id="cd00190">
    <property type="entry name" value="Tryp_SPc"/>
    <property type="match status" value="1"/>
</dbReference>
<dbReference type="Proteomes" id="UP000708208">
    <property type="component" value="Unassembled WGS sequence"/>
</dbReference>
<evidence type="ECO:0000256" key="16">
    <source>
        <dbReference type="ARBA" id="ARBA00040219"/>
    </source>
</evidence>
<keyword evidence="6" id="KW-0356">Hemostasis</keyword>
<dbReference type="GO" id="GO:0005615">
    <property type="term" value="C:extracellular space"/>
    <property type="evidence" value="ECO:0007669"/>
    <property type="project" value="TreeGrafter"/>
</dbReference>
<keyword evidence="11" id="KW-1015">Disulfide bond</keyword>
<evidence type="ECO:0000313" key="24">
    <source>
        <dbReference type="Proteomes" id="UP000708208"/>
    </source>
</evidence>
<dbReference type="GO" id="GO:0006508">
    <property type="term" value="P:proteolysis"/>
    <property type="evidence" value="ECO:0007669"/>
    <property type="project" value="UniProtKB-KW"/>
</dbReference>
<evidence type="ECO:0000256" key="14">
    <source>
        <dbReference type="ARBA" id="ARBA00037553"/>
    </source>
</evidence>
<keyword evidence="8" id="KW-0256">Endoplasmic reticulum</keyword>
<evidence type="ECO:0000256" key="3">
    <source>
        <dbReference type="ARBA" id="ARBA00004613"/>
    </source>
</evidence>
<evidence type="ECO:0000256" key="7">
    <source>
        <dbReference type="ARBA" id="ARBA00022801"/>
    </source>
</evidence>
<dbReference type="EMBL" id="CAJVCH010014195">
    <property type="protein sequence ID" value="CAG7677633.1"/>
    <property type="molecule type" value="Genomic_DNA"/>
</dbReference>
<comment type="catalytic activity">
    <reaction evidence="13">
        <text>Degradation of blood coagulation factors Va and VIIIa.</text>
        <dbReference type="EC" id="3.4.21.69"/>
    </reaction>
</comment>
<dbReference type="GO" id="GO:0007599">
    <property type="term" value="P:hemostasis"/>
    <property type="evidence" value="ECO:0007669"/>
    <property type="project" value="UniProtKB-KW"/>
</dbReference>
<evidence type="ECO:0000256" key="17">
    <source>
        <dbReference type="ARBA" id="ARBA00041306"/>
    </source>
</evidence>
<reference evidence="23" key="1">
    <citation type="submission" date="2021-06" db="EMBL/GenBank/DDBJ databases">
        <authorList>
            <person name="Hodson N. C."/>
            <person name="Mongue J. A."/>
            <person name="Jaron S. K."/>
        </authorList>
    </citation>
    <scope>NUCLEOTIDE SEQUENCE</scope>
</reference>
<dbReference type="GO" id="GO:0005783">
    <property type="term" value="C:endoplasmic reticulum"/>
    <property type="evidence" value="ECO:0007669"/>
    <property type="project" value="UniProtKB-SubCell"/>
</dbReference>
<evidence type="ECO:0000256" key="6">
    <source>
        <dbReference type="ARBA" id="ARBA00022696"/>
    </source>
</evidence>
<organism evidence="23 24">
    <name type="scientific">Allacma fusca</name>
    <dbReference type="NCBI Taxonomy" id="39272"/>
    <lineage>
        <taxon>Eukaryota</taxon>
        <taxon>Metazoa</taxon>
        <taxon>Ecdysozoa</taxon>
        <taxon>Arthropoda</taxon>
        <taxon>Hexapoda</taxon>
        <taxon>Collembola</taxon>
        <taxon>Symphypleona</taxon>
        <taxon>Sminthuridae</taxon>
        <taxon>Allacma</taxon>
    </lineage>
</organism>
<dbReference type="SMART" id="SM00020">
    <property type="entry name" value="Tryp_SPc"/>
    <property type="match status" value="1"/>
</dbReference>
<dbReference type="InterPro" id="IPR033116">
    <property type="entry name" value="TRYPSIN_SER"/>
</dbReference>
<feature type="compositionally biased region" description="Basic and acidic residues" evidence="21">
    <location>
        <begin position="229"/>
        <end position="238"/>
    </location>
</feature>
<dbReference type="FunFam" id="2.40.10.10:FF:000011">
    <property type="entry name" value="Coagulation factor X"/>
    <property type="match status" value="1"/>
</dbReference>
<evidence type="ECO:0000256" key="9">
    <source>
        <dbReference type="ARBA" id="ARBA00022825"/>
    </source>
</evidence>
<evidence type="ECO:0000256" key="21">
    <source>
        <dbReference type="SAM" id="MobiDB-lite"/>
    </source>
</evidence>
<dbReference type="PANTHER" id="PTHR24264">
    <property type="entry name" value="TRYPSIN-RELATED"/>
    <property type="match status" value="1"/>
</dbReference>
<sequence>MCGAVLIAPDLALTAAHCTTKYSLNQYDFVLSSGKHELFKNEISQQDRHAEKVYTHPHYFTSSDSELNDISLLKFQPFELDPSTQPIQLPGVDFKIDMSINPKGIITGWGCTYEGCNGAVSPFLQEVHVPILENSDCKKAYPSIRDSMICAAEAEGGKDSCQGDSGGPMVLEEDSQKTLIGLVSWGIGCACKGYPGVYTRVTSYLKWIQDGIDNKIEPDTTQPPPGENTPDHNEREENNSNIFQPDVWATAEAYLVICILAMLF</sequence>
<evidence type="ECO:0000256" key="13">
    <source>
        <dbReference type="ARBA" id="ARBA00036045"/>
    </source>
</evidence>
<gene>
    <name evidence="23" type="ORF">AFUS01_LOCUS2480</name>
</gene>
<evidence type="ECO:0000256" key="19">
    <source>
        <dbReference type="ARBA" id="ARBA00042906"/>
    </source>
</evidence>
<comment type="function">
    <text evidence="14">Protein C is a vitamin K-dependent serine protease that regulates blood coagulation by inactivating factors Va and VIIIa in the presence of calcium ions and phospholipids. Exerts a protective effect on the endothelial cell barrier function.</text>
</comment>
<evidence type="ECO:0000256" key="20">
    <source>
        <dbReference type="RuleBase" id="RU363034"/>
    </source>
</evidence>
<feature type="region of interest" description="Disordered" evidence="21">
    <location>
        <begin position="214"/>
        <end position="241"/>
    </location>
</feature>
<keyword evidence="12" id="KW-0325">Glycoprotein</keyword>
<keyword evidence="7 20" id="KW-0378">Hydrolase</keyword>
<evidence type="ECO:0000256" key="4">
    <source>
        <dbReference type="ARBA" id="ARBA00022525"/>
    </source>
</evidence>
<dbReference type="InterPro" id="IPR018114">
    <property type="entry name" value="TRYPSIN_HIS"/>
</dbReference>
<evidence type="ECO:0000256" key="1">
    <source>
        <dbReference type="ARBA" id="ARBA00004240"/>
    </source>
</evidence>
<comment type="subcellular location">
    <subcellularLocation>
        <location evidence="1">Endoplasmic reticulum</location>
    </subcellularLocation>
    <subcellularLocation>
        <location evidence="2">Golgi apparatus</location>
    </subcellularLocation>
    <subcellularLocation>
        <location evidence="3">Secreted</location>
    </subcellularLocation>
</comment>
<evidence type="ECO:0000313" key="23">
    <source>
        <dbReference type="EMBL" id="CAG7677633.1"/>
    </source>
</evidence>
<keyword evidence="24" id="KW-1185">Reference proteome</keyword>
<evidence type="ECO:0000256" key="11">
    <source>
        <dbReference type="ARBA" id="ARBA00023157"/>
    </source>
</evidence>
<evidence type="ECO:0000256" key="18">
    <source>
        <dbReference type="ARBA" id="ARBA00042403"/>
    </source>
</evidence>
<dbReference type="Pfam" id="PF00089">
    <property type="entry name" value="Trypsin"/>
    <property type="match status" value="1"/>
</dbReference>
<keyword evidence="10" id="KW-0333">Golgi apparatus</keyword>
<evidence type="ECO:0000256" key="15">
    <source>
        <dbReference type="ARBA" id="ARBA00038995"/>
    </source>
</evidence>
<accession>A0A8J2J9X1</accession>
<name>A0A8J2J9X1_9HEXA</name>
<evidence type="ECO:0000256" key="5">
    <source>
        <dbReference type="ARBA" id="ARBA00022670"/>
    </source>
</evidence>